<dbReference type="OrthoDB" id="10009520at2759"/>
<dbReference type="PROSITE" id="PS51873">
    <property type="entry name" value="TRIAD"/>
    <property type="match status" value="1"/>
</dbReference>
<dbReference type="InterPro" id="IPR002867">
    <property type="entry name" value="IBR_dom"/>
</dbReference>
<comment type="catalytic activity">
    <reaction evidence="1">
        <text>[E2 ubiquitin-conjugating enzyme]-S-ubiquitinyl-L-cysteine + [acceptor protein]-L-lysine = [E2 ubiquitin-conjugating enzyme]-L-cysteine + [acceptor protein]-N(6)-ubiquitinyl-L-lysine.</text>
        <dbReference type="EC" id="2.3.2.31"/>
    </reaction>
</comment>
<evidence type="ECO:0000256" key="5">
    <source>
        <dbReference type="ARBA" id="ARBA00022679"/>
    </source>
</evidence>
<evidence type="ECO:0000256" key="8">
    <source>
        <dbReference type="ARBA" id="ARBA00022771"/>
    </source>
</evidence>
<keyword evidence="5" id="KW-0808">Transferase</keyword>
<dbReference type="GO" id="GO:0016567">
    <property type="term" value="P:protein ubiquitination"/>
    <property type="evidence" value="ECO:0007669"/>
    <property type="project" value="UniProtKB-UniPathway"/>
</dbReference>
<organism evidence="12 13">
    <name type="scientific">Vigna radiata var. radiata</name>
    <name type="common">Mung bean</name>
    <name type="synonym">Phaseolus aureus</name>
    <dbReference type="NCBI Taxonomy" id="3916"/>
    <lineage>
        <taxon>Eukaryota</taxon>
        <taxon>Viridiplantae</taxon>
        <taxon>Streptophyta</taxon>
        <taxon>Embryophyta</taxon>
        <taxon>Tracheophyta</taxon>
        <taxon>Spermatophyta</taxon>
        <taxon>Magnoliopsida</taxon>
        <taxon>eudicotyledons</taxon>
        <taxon>Gunneridae</taxon>
        <taxon>Pentapetalae</taxon>
        <taxon>rosids</taxon>
        <taxon>fabids</taxon>
        <taxon>Fabales</taxon>
        <taxon>Fabaceae</taxon>
        <taxon>Papilionoideae</taxon>
        <taxon>50 kb inversion clade</taxon>
        <taxon>NPAAA clade</taxon>
        <taxon>indigoferoid/millettioid clade</taxon>
        <taxon>Phaseoleae</taxon>
        <taxon>Vigna</taxon>
    </lineage>
</organism>
<reference evidence="13" key="1">
    <citation type="submission" date="2025-08" db="UniProtKB">
        <authorList>
            <consortium name="RefSeq"/>
        </authorList>
    </citation>
    <scope>IDENTIFICATION</scope>
    <source>
        <tissue evidence="13">Leaf</tissue>
    </source>
</reference>
<protein>
    <recommendedName>
        <fullName evidence="4">RBR-type E3 ubiquitin transferase</fullName>
        <ecNumber evidence="4">2.3.2.31</ecNumber>
    </recommendedName>
</protein>
<evidence type="ECO:0000256" key="4">
    <source>
        <dbReference type="ARBA" id="ARBA00012251"/>
    </source>
</evidence>
<evidence type="ECO:0000256" key="9">
    <source>
        <dbReference type="ARBA" id="ARBA00022786"/>
    </source>
</evidence>
<gene>
    <name evidence="13" type="primary">LOC106778157</name>
</gene>
<dbReference type="UniPathway" id="UPA00143"/>
<feature type="domain" description="RING-type" evidence="11">
    <location>
        <begin position="1"/>
        <end position="151"/>
    </location>
</feature>
<dbReference type="GO" id="GO:0061630">
    <property type="term" value="F:ubiquitin protein ligase activity"/>
    <property type="evidence" value="ECO:0007669"/>
    <property type="project" value="UniProtKB-EC"/>
</dbReference>
<keyword evidence="7" id="KW-0677">Repeat</keyword>
<comment type="cofactor">
    <cofactor evidence="2">
        <name>Zn(2+)</name>
        <dbReference type="ChEBI" id="CHEBI:29105"/>
    </cofactor>
</comment>
<dbReference type="SMART" id="SM00647">
    <property type="entry name" value="IBR"/>
    <property type="match status" value="1"/>
</dbReference>
<dbReference type="EC" id="2.3.2.31" evidence="4"/>
<evidence type="ECO:0000256" key="7">
    <source>
        <dbReference type="ARBA" id="ARBA00022737"/>
    </source>
</evidence>
<sequence length="151" mass="17518">MDPIPDEKKFRNQSCSDIFCNDCITRYVPSCKEVIECEQCRWIIPKEVFDRWGDILCENSVVEADKFFCPFKDCSAMLIRDGEKDVSSSECPHCNRLFYAQCKVPSHAGMNCEEFQRLEASKGGENEYLMTTLAEEKGTLRMEWNYPSNTH</sequence>
<dbReference type="PANTHER" id="PTHR11685">
    <property type="entry name" value="RBR FAMILY RING FINGER AND IBR DOMAIN-CONTAINING"/>
    <property type="match status" value="1"/>
</dbReference>
<name>A0A1S3VT61_VIGRR</name>
<accession>A0A1S3VT61</accession>
<dbReference type="KEGG" id="vra:106778157"/>
<keyword evidence="9" id="KW-0833">Ubl conjugation pathway</keyword>
<evidence type="ECO:0000256" key="2">
    <source>
        <dbReference type="ARBA" id="ARBA00001947"/>
    </source>
</evidence>
<keyword evidence="12" id="KW-1185">Reference proteome</keyword>
<dbReference type="GO" id="GO:0008270">
    <property type="term" value="F:zinc ion binding"/>
    <property type="evidence" value="ECO:0007669"/>
    <property type="project" value="UniProtKB-KW"/>
</dbReference>
<evidence type="ECO:0000256" key="1">
    <source>
        <dbReference type="ARBA" id="ARBA00001798"/>
    </source>
</evidence>
<dbReference type="Pfam" id="PF01485">
    <property type="entry name" value="IBR"/>
    <property type="match status" value="1"/>
</dbReference>
<dbReference type="Proteomes" id="UP000087766">
    <property type="component" value="Unplaced"/>
</dbReference>
<evidence type="ECO:0000256" key="6">
    <source>
        <dbReference type="ARBA" id="ARBA00022723"/>
    </source>
</evidence>
<dbReference type="InterPro" id="IPR031127">
    <property type="entry name" value="E3_UB_ligase_RBR"/>
</dbReference>
<evidence type="ECO:0000313" key="12">
    <source>
        <dbReference type="Proteomes" id="UP000087766"/>
    </source>
</evidence>
<dbReference type="SUPFAM" id="SSF57850">
    <property type="entry name" value="RING/U-box"/>
    <property type="match status" value="2"/>
</dbReference>
<comment type="pathway">
    <text evidence="3">Protein modification; protein ubiquitination.</text>
</comment>
<evidence type="ECO:0000259" key="11">
    <source>
        <dbReference type="PROSITE" id="PS51873"/>
    </source>
</evidence>
<dbReference type="InterPro" id="IPR044066">
    <property type="entry name" value="TRIAD_supradom"/>
</dbReference>
<proteinExistence type="predicted"/>
<keyword evidence="10" id="KW-0862">Zinc</keyword>
<dbReference type="GeneID" id="106778157"/>
<dbReference type="STRING" id="3916.A0A1S3VT61"/>
<dbReference type="RefSeq" id="XP_014521571.1">
    <property type="nucleotide sequence ID" value="XM_014666085.1"/>
</dbReference>
<keyword evidence="8" id="KW-0863">Zinc-finger</keyword>
<evidence type="ECO:0000313" key="13">
    <source>
        <dbReference type="RefSeq" id="XP_014521571.1"/>
    </source>
</evidence>
<keyword evidence="6" id="KW-0479">Metal-binding</keyword>
<dbReference type="AlphaFoldDB" id="A0A1S3VT61"/>
<evidence type="ECO:0000256" key="10">
    <source>
        <dbReference type="ARBA" id="ARBA00022833"/>
    </source>
</evidence>
<evidence type="ECO:0000256" key="3">
    <source>
        <dbReference type="ARBA" id="ARBA00004906"/>
    </source>
</evidence>